<dbReference type="EMBL" id="JAWHQM010000002">
    <property type="protein sequence ID" value="KAK5625209.1"/>
    <property type="molecule type" value="Genomic_DNA"/>
</dbReference>
<organism evidence="1 2">
    <name type="scientific">Xylaria bambusicola</name>
    <dbReference type="NCBI Taxonomy" id="326684"/>
    <lineage>
        <taxon>Eukaryota</taxon>
        <taxon>Fungi</taxon>
        <taxon>Dikarya</taxon>
        <taxon>Ascomycota</taxon>
        <taxon>Pezizomycotina</taxon>
        <taxon>Sordariomycetes</taxon>
        <taxon>Xylariomycetidae</taxon>
        <taxon>Xylariales</taxon>
        <taxon>Xylariaceae</taxon>
        <taxon>Xylaria</taxon>
    </lineage>
</organism>
<dbReference type="Proteomes" id="UP001305414">
    <property type="component" value="Unassembled WGS sequence"/>
</dbReference>
<name>A0AAN7UAQ4_9PEZI</name>
<gene>
    <name evidence="1" type="ORF">RRF57_000925</name>
</gene>
<sequence length="126" mass="14376">MPDPAQESPNCFLYNQGEIVHIIDYILERSVSCPCISNFDSRDHKRQCHTADASSSNSAKAFQLHHDLFRPYISLLITLTKRISQAVANEKCTKSIDSGLCMKSNILNRFKLVDKVTPWGWYPPFD</sequence>
<evidence type="ECO:0000313" key="1">
    <source>
        <dbReference type="EMBL" id="KAK5625209.1"/>
    </source>
</evidence>
<accession>A0AAN7UAQ4</accession>
<comment type="caution">
    <text evidence="1">The sequence shown here is derived from an EMBL/GenBank/DDBJ whole genome shotgun (WGS) entry which is preliminary data.</text>
</comment>
<keyword evidence="2" id="KW-1185">Reference proteome</keyword>
<reference evidence="1 2" key="1">
    <citation type="submission" date="2023-10" db="EMBL/GenBank/DDBJ databases">
        <title>Draft genome sequence of Xylaria bambusicola isolate GMP-LS, the root and basal stem rot pathogen of sugarcane in Indonesia.</title>
        <authorList>
            <person name="Selvaraj P."/>
            <person name="Muralishankar V."/>
            <person name="Muruganantham S."/>
            <person name="Sp S."/>
            <person name="Haryani S."/>
            <person name="Lau K.J.X."/>
            <person name="Naqvi N.I."/>
        </authorList>
    </citation>
    <scope>NUCLEOTIDE SEQUENCE [LARGE SCALE GENOMIC DNA]</scope>
    <source>
        <strain evidence="1">GMP-LS</strain>
    </source>
</reference>
<evidence type="ECO:0000313" key="2">
    <source>
        <dbReference type="Proteomes" id="UP001305414"/>
    </source>
</evidence>
<proteinExistence type="predicted"/>
<dbReference type="AlphaFoldDB" id="A0AAN7UAQ4"/>
<protein>
    <submittedName>
        <fullName evidence="1">Uncharacterized protein</fullName>
    </submittedName>
</protein>